<evidence type="ECO:0000313" key="2">
    <source>
        <dbReference type="EMBL" id="MBW3098098.1"/>
    </source>
</evidence>
<dbReference type="EMBL" id="JAHWQX010000003">
    <property type="protein sequence ID" value="MBW3098098.1"/>
    <property type="molecule type" value="Genomic_DNA"/>
</dbReference>
<feature type="transmembrane region" description="Helical" evidence="1">
    <location>
        <begin position="235"/>
        <end position="260"/>
    </location>
</feature>
<organism evidence="2 3">
    <name type="scientific">Pseudohoeflea coraliihabitans</name>
    <dbReference type="NCBI Taxonomy" id="2860393"/>
    <lineage>
        <taxon>Bacteria</taxon>
        <taxon>Pseudomonadati</taxon>
        <taxon>Pseudomonadota</taxon>
        <taxon>Alphaproteobacteria</taxon>
        <taxon>Hyphomicrobiales</taxon>
        <taxon>Rhizobiaceae</taxon>
        <taxon>Pseudohoeflea</taxon>
    </lineage>
</organism>
<feature type="transmembrane region" description="Helical" evidence="1">
    <location>
        <begin position="54"/>
        <end position="79"/>
    </location>
</feature>
<keyword evidence="1" id="KW-0472">Membrane</keyword>
<sequence length="453" mass="47795">MTRAAERAGAPDPPSLRRAQLLAYALPALPLAALTLPLYVLVPTFYSETLGLPLAGVGLALLLVRLFDALSDPLLGWVADRIPGRLGRRRTLFSLGVPVAALASYLLFAPPPAAGLAWLTACGLALSLGYTATLIPYAAWGAELAGDYHERSRVAAWREGFTLIGTLLAIALPYAFGFATAGGWHGLAVLGLLVALALPLFGTVTVLRVPEPPDHTRTRLSFRAGLRRLARNRPFIRLVSAFFLNGLANGIPATLFLYFVSARLGLPEWRGPLLFLYFLCAIAGVPLALQAARMTSKHRAWALAMIVACIAFAPAPLLAGPEAGPAFAAITVITGLLLGFDLALPASIQADVIDVDTASGGEQRSGLYFALWSLATKLALALGVGIAFPLLAIAGFNPDAAAAGPGDNGVWALAIAYGWVPIAAKLTAIALMWNFPLDEAQQQTLRRRITAND</sequence>
<dbReference type="Proteomes" id="UP001430804">
    <property type="component" value="Unassembled WGS sequence"/>
</dbReference>
<feature type="transmembrane region" description="Helical" evidence="1">
    <location>
        <begin position="21"/>
        <end position="42"/>
    </location>
</feature>
<keyword evidence="1" id="KW-1133">Transmembrane helix</keyword>
<feature type="transmembrane region" description="Helical" evidence="1">
    <location>
        <begin position="272"/>
        <end position="289"/>
    </location>
</feature>
<keyword evidence="3" id="KW-1185">Reference proteome</keyword>
<dbReference type="InterPro" id="IPR039672">
    <property type="entry name" value="MFS_2"/>
</dbReference>
<feature type="transmembrane region" description="Helical" evidence="1">
    <location>
        <begin position="301"/>
        <end position="320"/>
    </location>
</feature>
<gene>
    <name evidence="2" type="ORF">KY465_12475</name>
</gene>
<feature type="transmembrane region" description="Helical" evidence="1">
    <location>
        <begin position="326"/>
        <end position="346"/>
    </location>
</feature>
<name>A0ABS6WQ60_9HYPH</name>
<comment type="caution">
    <text evidence="2">The sequence shown here is derived from an EMBL/GenBank/DDBJ whole genome shotgun (WGS) entry which is preliminary data.</text>
</comment>
<feature type="transmembrane region" description="Helical" evidence="1">
    <location>
        <begin position="91"/>
        <end position="109"/>
    </location>
</feature>
<proteinExistence type="predicted"/>
<evidence type="ECO:0000256" key="1">
    <source>
        <dbReference type="SAM" id="Phobius"/>
    </source>
</evidence>
<protein>
    <submittedName>
        <fullName evidence="2">MFS transporter</fullName>
    </submittedName>
</protein>
<evidence type="ECO:0000313" key="3">
    <source>
        <dbReference type="Proteomes" id="UP001430804"/>
    </source>
</evidence>
<dbReference type="PANTHER" id="PTHR11328">
    <property type="entry name" value="MAJOR FACILITATOR SUPERFAMILY DOMAIN-CONTAINING PROTEIN"/>
    <property type="match status" value="1"/>
</dbReference>
<accession>A0ABS6WQ60</accession>
<feature type="transmembrane region" description="Helical" evidence="1">
    <location>
        <begin position="367"/>
        <end position="394"/>
    </location>
</feature>
<dbReference type="PANTHER" id="PTHR11328:SF24">
    <property type="entry name" value="MAJOR FACILITATOR SUPERFAMILY (MFS) PROFILE DOMAIN-CONTAINING PROTEIN"/>
    <property type="match status" value="1"/>
</dbReference>
<keyword evidence="1" id="KW-0812">Transmembrane</keyword>
<feature type="transmembrane region" description="Helical" evidence="1">
    <location>
        <begin position="187"/>
        <end position="209"/>
    </location>
</feature>
<feature type="transmembrane region" description="Helical" evidence="1">
    <location>
        <begin position="414"/>
        <end position="437"/>
    </location>
</feature>
<feature type="transmembrane region" description="Helical" evidence="1">
    <location>
        <begin position="161"/>
        <end position="181"/>
    </location>
</feature>
<reference evidence="2" key="1">
    <citation type="submission" date="2021-07" db="EMBL/GenBank/DDBJ databases">
        <title>Pseudohoeflea marina sp. nov. a polyhydroxyalcanoate-producing bacterium.</title>
        <authorList>
            <person name="Zheng W."/>
            <person name="Yu S."/>
            <person name="Huang Y."/>
        </authorList>
    </citation>
    <scope>NUCLEOTIDE SEQUENCE</scope>
    <source>
        <strain evidence="2">DP4N28-3</strain>
    </source>
</reference>
<dbReference type="Pfam" id="PF13347">
    <property type="entry name" value="MFS_2"/>
    <property type="match status" value="1"/>
</dbReference>
<feature type="transmembrane region" description="Helical" evidence="1">
    <location>
        <begin position="115"/>
        <end position="140"/>
    </location>
</feature>